<feature type="transmembrane region" description="Helical" evidence="1">
    <location>
        <begin position="154"/>
        <end position="172"/>
    </location>
</feature>
<keyword evidence="1" id="KW-0472">Membrane</keyword>
<sequence length="190" mass="21935">MLLAMQIMDIYEENKIFTMKDVLIIALNRYCRSLVLSRHLSSEVFLSLYMSTHSNIASYVIGIIFGIICSRTKTSNISLRDYKFIVLLWYIISFGLPIFSLYLSFHEYSTFTNAVMGSILKPMYALGCATMIFGMMRNENLKLKKIFQWKPMVFLGNFTYSTYLFHFAPLLAKFAHSSKPIQVNGFIMAS</sequence>
<dbReference type="AlphaFoldDB" id="A0AAW1TUP6"/>
<comment type="caution">
    <text evidence="2">The sequence shown here is derived from an EMBL/GenBank/DDBJ whole genome shotgun (WGS) entry which is preliminary data.</text>
</comment>
<feature type="transmembrane region" description="Helical" evidence="1">
    <location>
        <begin position="56"/>
        <end position="72"/>
    </location>
</feature>
<name>A0AAW1TUP6_9CUCU</name>
<keyword evidence="1" id="KW-1133">Transmembrane helix</keyword>
<dbReference type="PANTHER" id="PTHR11161">
    <property type="entry name" value="O-ACYLTRANSFERASE"/>
    <property type="match status" value="1"/>
</dbReference>
<reference evidence="2 3" key="1">
    <citation type="submission" date="2023-03" db="EMBL/GenBank/DDBJ databases">
        <title>Genome insight into feeding habits of ladybird beetles.</title>
        <authorList>
            <person name="Li H.-S."/>
            <person name="Huang Y.-H."/>
            <person name="Pang H."/>
        </authorList>
    </citation>
    <scope>NUCLEOTIDE SEQUENCE [LARGE SCALE GENOMIC DNA]</scope>
    <source>
        <strain evidence="2">SYSU_2023b</strain>
        <tissue evidence="2">Whole body</tissue>
    </source>
</reference>
<feature type="transmembrane region" description="Helical" evidence="1">
    <location>
        <begin position="84"/>
        <end position="105"/>
    </location>
</feature>
<dbReference type="Proteomes" id="UP001431783">
    <property type="component" value="Unassembled WGS sequence"/>
</dbReference>
<dbReference type="InterPro" id="IPR052728">
    <property type="entry name" value="O2_lipid_transport_reg"/>
</dbReference>
<dbReference type="EMBL" id="JARQZJ010000031">
    <property type="protein sequence ID" value="KAK9874060.1"/>
    <property type="molecule type" value="Genomic_DNA"/>
</dbReference>
<accession>A0AAW1TUP6</accession>
<organism evidence="2 3">
    <name type="scientific">Henosepilachna vigintioctopunctata</name>
    <dbReference type="NCBI Taxonomy" id="420089"/>
    <lineage>
        <taxon>Eukaryota</taxon>
        <taxon>Metazoa</taxon>
        <taxon>Ecdysozoa</taxon>
        <taxon>Arthropoda</taxon>
        <taxon>Hexapoda</taxon>
        <taxon>Insecta</taxon>
        <taxon>Pterygota</taxon>
        <taxon>Neoptera</taxon>
        <taxon>Endopterygota</taxon>
        <taxon>Coleoptera</taxon>
        <taxon>Polyphaga</taxon>
        <taxon>Cucujiformia</taxon>
        <taxon>Coccinelloidea</taxon>
        <taxon>Coccinellidae</taxon>
        <taxon>Epilachninae</taxon>
        <taxon>Epilachnini</taxon>
        <taxon>Henosepilachna</taxon>
    </lineage>
</organism>
<evidence type="ECO:0000313" key="3">
    <source>
        <dbReference type="Proteomes" id="UP001431783"/>
    </source>
</evidence>
<evidence type="ECO:0000313" key="2">
    <source>
        <dbReference type="EMBL" id="KAK9874060.1"/>
    </source>
</evidence>
<keyword evidence="1" id="KW-0812">Transmembrane</keyword>
<protein>
    <submittedName>
        <fullName evidence="2">Uncharacterized protein</fullName>
    </submittedName>
</protein>
<gene>
    <name evidence="2" type="ORF">WA026_002415</name>
</gene>
<keyword evidence="3" id="KW-1185">Reference proteome</keyword>
<evidence type="ECO:0000256" key="1">
    <source>
        <dbReference type="SAM" id="Phobius"/>
    </source>
</evidence>
<proteinExistence type="predicted"/>
<feature type="transmembrane region" description="Helical" evidence="1">
    <location>
        <begin position="111"/>
        <end position="133"/>
    </location>
</feature>
<dbReference type="PANTHER" id="PTHR11161:SF72">
    <property type="entry name" value="FI21449P1"/>
    <property type="match status" value="1"/>
</dbReference>